<proteinExistence type="predicted"/>
<accession>A0ABT9E384</accession>
<dbReference type="Proteomes" id="UP001243009">
    <property type="component" value="Unassembled WGS sequence"/>
</dbReference>
<name>A0ABT9E384_9PROT</name>
<keyword evidence="3" id="KW-1185">Reference proteome</keyword>
<feature type="compositionally biased region" description="Basic and acidic residues" evidence="1">
    <location>
        <begin position="36"/>
        <end position="45"/>
    </location>
</feature>
<protein>
    <submittedName>
        <fullName evidence="2">DUF2934 domain-containing protein</fullName>
    </submittedName>
</protein>
<sequence length="71" mass="7971">MSETDREQRVRERAYHLWEAEGRPEGRADAHWVRAAQEEAEHEAAVDEESMESFPASDPPSHTPITGAGRG</sequence>
<reference evidence="2 3" key="1">
    <citation type="submission" date="2023-08" db="EMBL/GenBank/DDBJ databases">
        <title>The draft genome sequence of Paracraurococcus sp. LOR1-02.</title>
        <authorList>
            <person name="Kingkaew E."/>
            <person name="Tanasupawat S."/>
        </authorList>
    </citation>
    <scope>NUCLEOTIDE SEQUENCE [LARGE SCALE GENOMIC DNA]</scope>
    <source>
        <strain evidence="2 3">LOR1-02</strain>
    </source>
</reference>
<evidence type="ECO:0000256" key="1">
    <source>
        <dbReference type="SAM" id="MobiDB-lite"/>
    </source>
</evidence>
<gene>
    <name evidence="2" type="ORF">Q7A36_19810</name>
</gene>
<evidence type="ECO:0000313" key="3">
    <source>
        <dbReference type="Proteomes" id="UP001243009"/>
    </source>
</evidence>
<dbReference type="EMBL" id="JAUTWS010000019">
    <property type="protein sequence ID" value="MDO9710609.1"/>
    <property type="molecule type" value="Genomic_DNA"/>
</dbReference>
<evidence type="ECO:0000313" key="2">
    <source>
        <dbReference type="EMBL" id="MDO9710609.1"/>
    </source>
</evidence>
<organism evidence="2 3">
    <name type="scientific">Paracraurococcus lichenis</name>
    <dbReference type="NCBI Taxonomy" id="3064888"/>
    <lineage>
        <taxon>Bacteria</taxon>
        <taxon>Pseudomonadati</taxon>
        <taxon>Pseudomonadota</taxon>
        <taxon>Alphaproteobacteria</taxon>
        <taxon>Acetobacterales</taxon>
        <taxon>Roseomonadaceae</taxon>
        <taxon>Paracraurococcus</taxon>
    </lineage>
</organism>
<comment type="caution">
    <text evidence="2">The sequence shown here is derived from an EMBL/GenBank/DDBJ whole genome shotgun (WGS) entry which is preliminary data.</text>
</comment>
<feature type="region of interest" description="Disordered" evidence="1">
    <location>
        <begin position="36"/>
        <end position="71"/>
    </location>
</feature>
<dbReference type="InterPro" id="IPR021327">
    <property type="entry name" value="DUF2934"/>
</dbReference>
<dbReference type="RefSeq" id="WP_305105469.1">
    <property type="nucleotide sequence ID" value="NZ_JAUTWS010000019.1"/>
</dbReference>
<dbReference type="Pfam" id="PF11154">
    <property type="entry name" value="DUF2934"/>
    <property type="match status" value="1"/>
</dbReference>